<dbReference type="Pfam" id="PF02931">
    <property type="entry name" value="Neur_chan_LBD"/>
    <property type="match status" value="1"/>
</dbReference>
<dbReference type="Gene3D" id="1.20.58.390">
    <property type="entry name" value="Neurotransmitter-gated ion-channel transmembrane domain"/>
    <property type="match status" value="1"/>
</dbReference>
<accession>K1PX33</accession>
<reference evidence="9" key="1">
    <citation type="journal article" date="2012" name="Nature">
        <title>The oyster genome reveals stress adaptation and complexity of shell formation.</title>
        <authorList>
            <person name="Zhang G."/>
            <person name="Fang X."/>
            <person name="Guo X."/>
            <person name="Li L."/>
            <person name="Luo R."/>
            <person name="Xu F."/>
            <person name="Yang P."/>
            <person name="Zhang L."/>
            <person name="Wang X."/>
            <person name="Qi H."/>
            <person name="Xiong Z."/>
            <person name="Que H."/>
            <person name="Xie Y."/>
            <person name="Holland P.W."/>
            <person name="Paps J."/>
            <person name="Zhu Y."/>
            <person name="Wu F."/>
            <person name="Chen Y."/>
            <person name="Wang J."/>
            <person name="Peng C."/>
            <person name="Meng J."/>
            <person name="Yang L."/>
            <person name="Liu J."/>
            <person name="Wen B."/>
            <person name="Zhang N."/>
            <person name="Huang Z."/>
            <person name="Zhu Q."/>
            <person name="Feng Y."/>
            <person name="Mount A."/>
            <person name="Hedgecock D."/>
            <person name="Xu Z."/>
            <person name="Liu Y."/>
            <person name="Domazet-Loso T."/>
            <person name="Du Y."/>
            <person name="Sun X."/>
            <person name="Zhang S."/>
            <person name="Liu B."/>
            <person name="Cheng P."/>
            <person name="Jiang X."/>
            <person name="Li J."/>
            <person name="Fan D."/>
            <person name="Wang W."/>
            <person name="Fu W."/>
            <person name="Wang T."/>
            <person name="Wang B."/>
            <person name="Zhang J."/>
            <person name="Peng Z."/>
            <person name="Li Y."/>
            <person name="Li N."/>
            <person name="Wang J."/>
            <person name="Chen M."/>
            <person name="He Y."/>
            <person name="Tan F."/>
            <person name="Song X."/>
            <person name="Zheng Q."/>
            <person name="Huang R."/>
            <person name="Yang H."/>
            <person name="Du X."/>
            <person name="Chen L."/>
            <person name="Yang M."/>
            <person name="Gaffney P.M."/>
            <person name="Wang S."/>
            <person name="Luo L."/>
            <person name="She Z."/>
            <person name="Ming Y."/>
            <person name="Huang W."/>
            <person name="Zhang S."/>
            <person name="Huang B."/>
            <person name="Zhang Y."/>
            <person name="Qu T."/>
            <person name="Ni P."/>
            <person name="Miao G."/>
            <person name="Wang J."/>
            <person name="Wang Q."/>
            <person name="Steinberg C.E."/>
            <person name="Wang H."/>
            <person name="Li N."/>
            <person name="Qian L."/>
            <person name="Zhang G."/>
            <person name="Li Y."/>
            <person name="Yang H."/>
            <person name="Liu X."/>
            <person name="Wang J."/>
            <person name="Yin Y."/>
            <person name="Wang J."/>
        </authorList>
    </citation>
    <scope>NUCLEOTIDE SEQUENCE [LARGE SCALE GENOMIC DNA]</scope>
    <source>
        <strain evidence="9">05x7-T-G4-1.051#20</strain>
    </source>
</reference>
<gene>
    <name evidence="9" type="ORF">CGI_10014783</name>
</gene>
<evidence type="ECO:0000259" key="7">
    <source>
        <dbReference type="Pfam" id="PF02931"/>
    </source>
</evidence>
<protein>
    <submittedName>
        <fullName evidence="9">Neuronal acetylcholine receptor subunit alpha-6</fullName>
    </submittedName>
</protein>
<dbReference type="InterPro" id="IPR006029">
    <property type="entry name" value="Neurotrans-gated_channel_TM"/>
</dbReference>
<feature type="domain" description="Neurotransmitter-gated ion-channel ligand-binding" evidence="7">
    <location>
        <begin position="3"/>
        <end position="190"/>
    </location>
</feature>
<dbReference type="PANTHER" id="PTHR18945">
    <property type="entry name" value="NEUROTRANSMITTER GATED ION CHANNEL"/>
    <property type="match status" value="1"/>
</dbReference>
<feature type="domain" description="Neurotransmitter-gated ion-channel transmembrane" evidence="8">
    <location>
        <begin position="212"/>
        <end position="328"/>
    </location>
</feature>
<feature type="transmembrane region" description="Helical" evidence="6">
    <location>
        <begin position="236"/>
        <end position="253"/>
    </location>
</feature>
<dbReference type="HOGENOM" id="CLU_018074_0_1_1"/>
<dbReference type="SUPFAM" id="SSF63712">
    <property type="entry name" value="Nicotinic receptor ligand binding domain-like"/>
    <property type="match status" value="1"/>
</dbReference>
<feature type="transmembrane region" description="Helical" evidence="6">
    <location>
        <begin position="357"/>
        <end position="382"/>
    </location>
</feature>
<evidence type="ECO:0000256" key="4">
    <source>
        <dbReference type="ARBA" id="ARBA00023136"/>
    </source>
</evidence>
<name>K1PX33_MAGGI</name>
<dbReference type="GO" id="GO:0016020">
    <property type="term" value="C:membrane"/>
    <property type="evidence" value="ECO:0007669"/>
    <property type="project" value="UniProtKB-SubCell"/>
</dbReference>
<evidence type="ECO:0000256" key="5">
    <source>
        <dbReference type="SAM" id="MobiDB-lite"/>
    </source>
</evidence>
<feature type="region of interest" description="Disordered" evidence="5">
    <location>
        <begin position="1"/>
        <end position="23"/>
    </location>
</feature>
<dbReference type="Pfam" id="PF02932">
    <property type="entry name" value="Neur_chan_memb"/>
    <property type="match status" value="1"/>
</dbReference>
<dbReference type="GO" id="GO:0004888">
    <property type="term" value="F:transmembrane signaling receptor activity"/>
    <property type="evidence" value="ECO:0007669"/>
    <property type="project" value="InterPro"/>
</dbReference>
<evidence type="ECO:0000256" key="2">
    <source>
        <dbReference type="ARBA" id="ARBA00022692"/>
    </source>
</evidence>
<feature type="compositionally biased region" description="Polar residues" evidence="5">
    <location>
        <begin position="7"/>
        <end position="23"/>
    </location>
</feature>
<feature type="transmembrane region" description="Helical" evidence="6">
    <location>
        <begin position="206"/>
        <end position="229"/>
    </location>
</feature>
<dbReference type="PROSITE" id="PS00236">
    <property type="entry name" value="NEUROTR_ION_CHANNEL"/>
    <property type="match status" value="1"/>
</dbReference>
<dbReference type="InParanoid" id="K1PX33"/>
<dbReference type="CDD" id="cd18989">
    <property type="entry name" value="LGIC_ECD_cation"/>
    <property type="match status" value="1"/>
</dbReference>
<keyword evidence="9" id="KW-0675">Receptor</keyword>
<dbReference type="AlphaFoldDB" id="K1PX33"/>
<dbReference type="SUPFAM" id="SSF90112">
    <property type="entry name" value="Neurotransmitter-gated ion-channel transmembrane pore"/>
    <property type="match status" value="1"/>
</dbReference>
<comment type="subcellular location">
    <subcellularLocation>
        <location evidence="1">Membrane</location>
        <topology evidence="1">Multi-pass membrane protein</topology>
    </subcellularLocation>
</comment>
<dbReference type="Gene3D" id="2.70.170.10">
    <property type="entry name" value="Neurotransmitter-gated ion-channel ligand-binding domain"/>
    <property type="match status" value="1"/>
</dbReference>
<dbReference type="InterPro" id="IPR036719">
    <property type="entry name" value="Neuro-gated_channel_TM_sf"/>
</dbReference>
<dbReference type="InterPro" id="IPR036734">
    <property type="entry name" value="Neur_chan_lig-bd_sf"/>
</dbReference>
<dbReference type="InterPro" id="IPR006202">
    <property type="entry name" value="Neur_chan_lig-bd"/>
</dbReference>
<keyword evidence="4 6" id="KW-0472">Membrane</keyword>
<keyword evidence="3 6" id="KW-1133">Transmembrane helix</keyword>
<proteinExistence type="predicted"/>
<sequence length="388" mass="44106">MALHQKLLNTSTYDQTLRPGKNQSEPTIVSMRMTVGNLVDIDEIAGTMTIKGDLEISWMDERIAWDPDDHNGIRQVFIQKQKLWAPEMYCISSLAQNTGLGLDNFMVKFSSTGLANLDVQSIFWSTCNIQITHYPVDVQSCLFEFSPNGYSSDEIRINIIDREVVGNGYKENSAWEFKNGEAFAREGKRSEADAFIVSVSYERRSIIHVITVIVPTSLMGFVHMLVFFLPDDSGERVGFSVTVLLSLAVYQSMLSEALPKASLPQIPIISIKVFADILISFIIQMCVIFSQYLYIKEQRGEDLPNVLKGFARCLQCMERKQKVKADPIYSDDEEREGKEKKRKRFGDAVDIHRFRRIFNIVCGWICFVALLATNICLISMLLEKTTKT</sequence>
<organism evidence="9">
    <name type="scientific">Magallana gigas</name>
    <name type="common">Pacific oyster</name>
    <name type="synonym">Crassostrea gigas</name>
    <dbReference type="NCBI Taxonomy" id="29159"/>
    <lineage>
        <taxon>Eukaryota</taxon>
        <taxon>Metazoa</taxon>
        <taxon>Spiralia</taxon>
        <taxon>Lophotrochozoa</taxon>
        <taxon>Mollusca</taxon>
        <taxon>Bivalvia</taxon>
        <taxon>Autobranchia</taxon>
        <taxon>Pteriomorphia</taxon>
        <taxon>Ostreida</taxon>
        <taxon>Ostreoidea</taxon>
        <taxon>Ostreidae</taxon>
        <taxon>Magallana</taxon>
    </lineage>
</organism>
<dbReference type="GO" id="GO:0005230">
    <property type="term" value="F:extracellular ligand-gated monoatomic ion channel activity"/>
    <property type="evidence" value="ECO:0007669"/>
    <property type="project" value="InterPro"/>
</dbReference>
<evidence type="ECO:0000256" key="6">
    <source>
        <dbReference type="SAM" id="Phobius"/>
    </source>
</evidence>
<dbReference type="InterPro" id="IPR038050">
    <property type="entry name" value="Neuro_actylchol_rec"/>
</dbReference>
<dbReference type="InterPro" id="IPR018000">
    <property type="entry name" value="Neurotransmitter_ion_chnl_CS"/>
</dbReference>
<dbReference type="CDD" id="cd19051">
    <property type="entry name" value="LGIC_TM_cation"/>
    <property type="match status" value="1"/>
</dbReference>
<dbReference type="InterPro" id="IPR006201">
    <property type="entry name" value="Neur_channel"/>
</dbReference>
<evidence type="ECO:0000259" key="8">
    <source>
        <dbReference type="Pfam" id="PF02932"/>
    </source>
</evidence>
<dbReference type="EMBL" id="JH818582">
    <property type="protein sequence ID" value="EKC26288.1"/>
    <property type="molecule type" value="Genomic_DNA"/>
</dbReference>
<feature type="transmembrane region" description="Helical" evidence="6">
    <location>
        <begin position="273"/>
        <end position="295"/>
    </location>
</feature>
<evidence type="ECO:0000256" key="1">
    <source>
        <dbReference type="ARBA" id="ARBA00004141"/>
    </source>
</evidence>
<evidence type="ECO:0000256" key="3">
    <source>
        <dbReference type="ARBA" id="ARBA00022989"/>
    </source>
</evidence>
<evidence type="ECO:0000313" key="9">
    <source>
        <dbReference type="EMBL" id="EKC26288.1"/>
    </source>
</evidence>
<keyword evidence="2 6" id="KW-0812">Transmembrane</keyword>